<dbReference type="OrthoDB" id="9997at2"/>
<sequence>MKYRISSVMAISIAIALTGCKSASNDNNDSNTLPVMPDGRWTFGDMHVHSTASDGHNIITGVLDRGFERYGGDFIVTTDHSGFNAYEINDALTRLAVSGEEILNPTPNEELHSHDYAKEYYEDDKVGGHRRHNISMVYEKIVEYREKLPEGKYLFKGMEWTIPYTDEHATLFILDQDGNVDMLADFHDEYAKGGGNSKELEHSLNAVRELEEHDNAVFAFNHPSRKHKVTIGDIRHFHNAAPNAMIGMEGAPGHQRNPWARGSYAEIEPIVIPEYEDEYGIAYNGQTYGGFDYMTTRIGGVWDALLSEGRQFSVLSQSDFHSFIKDFWPNQYSKTHVYLQEESGEGLVDALKSGTMYVTHGDIISNLHFAATGAGNTAWMGNTLSVDAGTDVELTIRFDIPELNHSGQEPDVAFVDVIGGEVTGYVNEQDPDFEKPFTDTTRILKSFEKGDAVWNKEGRTVTLRMTLDSVESDMYVRLRGSNNEKGTPGYVDDQGNPVLDLEKFDDQGNPIANANMQARFSSPEELAWSDLWFYANPIYIQVK</sequence>
<evidence type="ECO:0000313" key="3">
    <source>
        <dbReference type="Proteomes" id="UP000321113"/>
    </source>
</evidence>
<proteinExistence type="predicted"/>
<reference evidence="2 3" key="1">
    <citation type="submission" date="2019-07" db="EMBL/GenBank/DDBJ databases">
        <title>Whole genome shotgun sequence of Vibrio superstes NBRC 103154.</title>
        <authorList>
            <person name="Hosoyama A."/>
            <person name="Uohara A."/>
            <person name="Ohji S."/>
            <person name="Ichikawa N."/>
        </authorList>
    </citation>
    <scope>NUCLEOTIDE SEQUENCE [LARGE SCALE GENOMIC DNA]</scope>
    <source>
        <strain evidence="2 3">NBRC 103154</strain>
    </source>
</reference>
<dbReference type="Proteomes" id="UP000321113">
    <property type="component" value="Unassembled WGS sequence"/>
</dbReference>
<evidence type="ECO:0000313" key="2">
    <source>
        <dbReference type="EMBL" id="GEM81518.1"/>
    </source>
</evidence>
<dbReference type="SUPFAM" id="SSF89550">
    <property type="entry name" value="PHP domain-like"/>
    <property type="match status" value="1"/>
</dbReference>
<dbReference type="InterPro" id="IPR016195">
    <property type="entry name" value="Pol/histidinol_Pase-like"/>
</dbReference>
<dbReference type="RefSeq" id="WP_119010381.1">
    <property type="nucleotide sequence ID" value="NZ_BJXK01000025.1"/>
</dbReference>
<gene>
    <name evidence="2" type="ORF">VSU01S_37630</name>
</gene>
<comment type="caution">
    <text evidence="2">The sequence shown here is derived from an EMBL/GenBank/DDBJ whole genome shotgun (WGS) entry which is preliminary data.</text>
</comment>
<accession>A0A511QVW8</accession>
<dbReference type="Gene3D" id="3.20.20.140">
    <property type="entry name" value="Metal-dependent hydrolases"/>
    <property type="match status" value="1"/>
</dbReference>
<name>A0A511QVW8_9VIBR</name>
<feature type="chain" id="PRO_5021999327" description="Polymerase/histidinol phosphatase N-terminal domain-containing protein" evidence="1">
    <location>
        <begin position="24"/>
        <end position="543"/>
    </location>
</feature>
<dbReference type="EMBL" id="BJXK01000025">
    <property type="protein sequence ID" value="GEM81518.1"/>
    <property type="molecule type" value="Genomic_DNA"/>
</dbReference>
<evidence type="ECO:0008006" key="4">
    <source>
        <dbReference type="Google" id="ProtNLM"/>
    </source>
</evidence>
<protein>
    <recommendedName>
        <fullName evidence="4">Polymerase/histidinol phosphatase N-terminal domain-containing protein</fullName>
    </recommendedName>
</protein>
<dbReference type="PROSITE" id="PS51257">
    <property type="entry name" value="PROKAR_LIPOPROTEIN"/>
    <property type="match status" value="1"/>
</dbReference>
<organism evidence="2 3">
    <name type="scientific">Vibrio superstes NBRC 103154</name>
    <dbReference type="NCBI Taxonomy" id="1219062"/>
    <lineage>
        <taxon>Bacteria</taxon>
        <taxon>Pseudomonadati</taxon>
        <taxon>Pseudomonadota</taxon>
        <taxon>Gammaproteobacteria</taxon>
        <taxon>Vibrionales</taxon>
        <taxon>Vibrionaceae</taxon>
        <taxon>Vibrio</taxon>
    </lineage>
</organism>
<keyword evidence="1" id="KW-0732">Signal</keyword>
<evidence type="ECO:0000256" key="1">
    <source>
        <dbReference type="SAM" id="SignalP"/>
    </source>
</evidence>
<feature type="signal peptide" evidence="1">
    <location>
        <begin position="1"/>
        <end position="23"/>
    </location>
</feature>
<dbReference type="AlphaFoldDB" id="A0A511QVW8"/>
<keyword evidence="3" id="KW-1185">Reference proteome</keyword>